<keyword evidence="3" id="KW-1185">Reference proteome</keyword>
<dbReference type="AlphaFoldDB" id="A0A7W6GSZ2"/>
<dbReference type="RefSeq" id="WP_183966609.1">
    <property type="nucleotide sequence ID" value="NZ_BAABBZ010000010.1"/>
</dbReference>
<keyword evidence="1" id="KW-0732">Signal</keyword>
<evidence type="ECO:0008006" key="4">
    <source>
        <dbReference type="Google" id="ProtNLM"/>
    </source>
</evidence>
<proteinExistence type="predicted"/>
<feature type="signal peptide" evidence="1">
    <location>
        <begin position="1"/>
        <end position="20"/>
    </location>
</feature>
<accession>A0A7W6GSZ2</accession>
<sequence>MKRFITAAALTSVIATGAFAATEYQTSTINQYVPEVDVSTLSDEQVDALIAISGSADEADKEQKMRSYLGVQTSPATVDTTTTTMTTADASMDDPTISQYLPDVDQSTLTDQQKAALVGIATSADESDKEQKMRSYLMD</sequence>
<dbReference type="Proteomes" id="UP000541426">
    <property type="component" value="Unassembled WGS sequence"/>
</dbReference>
<feature type="chain" id="PRO_5031381332" description="LTXXQ motif family protein" evidence="1">
    <location>
        <begin position="21"/>
        <end position="139"/>
    </location>
</feature>
<evidence type="ECO:0000313" key="3">
    <source>
        <dbReference type="Proteomes" id="UP000541426"/>
    </source>
</evidence>
<reference evidence="2 3" key="1">
    <citation type="submission" date="2020-08" db="EMBL/GenBank/DDBJ databases">
        <title>Genomic Encyclopedia of Type Strains, Phase IV (KMG-IV): sequencing the most valuable type-strain genomes for metagenomic binning, comparative biology and taxonomic classification.</title>
        <authorList>
            <person name="Goeker M."/>
        </authorList>
    </citation>
    <scope>NUCLEOTIDE SEQUENCE [LARGE SCALE GENOMIC DNA]</scope>
    <source>
        <strain evidence="2 3">DSM 102235</strain>
    </source>
</reference>
<name>A0A7W6GSZ2_9RHOB</name>
<evidence type="ECO:0000256" key="1">
    <source>
        <dbReference type="SAM" id="SignalP"/>
    </source>
</evidence>
<comment type="caution">
    <text evidence="2">The sequence shown here is derived from an EMBL/GenBank/DDBJ whole genome shotgun (WGS) entry which is preliminary data.</text>
</comment>
<gene>
    <name evidence="2" type="ORF">GGQ68_002651</name>
</gene>
<dbReference type="EMBL" id="JACIEJ010000006">
    <property type="protein sequence ID" value="MBB3986312.1"/>
    <property type="molecule type" value="Genomic_DNA"/>
</dbReference>
<protein>
    <recommendedName>
        <fullName evidence="4">LTXXQ motif family protein</fullName>
    </recommendedName>
</protein>
<evidence type="ECO:0000313" key="2">
    <source>
        <dbReference type="EMBL" id="MBB3986312.1"/>
    </source>
</evidence>
<organism evidence="2 3">
    <name type="scientific">Sagittula marina</name>
    <dbReference type="NCBI Taxonomy" id="943940"/>
    <lineage>
        <taxon>Bacteria</taxon>
        <taxon>Pseudomonadati</taxon>
        <taxon>Pseudomonadota</taxon>
        <taxon>Alphaproteobacteria</taxon>
        <taxon>Rhodobacterales</taxon>
        <taxon>Roseobacteraceae</taxon>
        <taxon>Sagittula</taxon>
    </lineage>
</organism>